<dbReference type="Pfam" id="PF11199">
    <property type="entry name" value="DUF2891"/>
    <property type="match status" value="1"/>
</dbReference>
<sequence>MVLSLEQASALAELPLAGLRREYPNLLAHLLNGPQDLAAPRELHPVFYGCYDWHSAVHGFWLLARLARRFPALPQQPAIVRLFAEHFTPRAFLREAEYFSAPGRGSYERPYGWAWLLALAAELGRWPLPQASGWQEAMRPLTGLIRARWLAFLALQDYPVRAGGHGNTAFALLLSLDHARAVGDRDLAHGLSAAAERYFLADADYPSQWEPGGDDFLSPALCQALLLSRLLPAMAFRDWLRAFLPDLPRRVHLLAPARVSDRADPKLGHLDGLNLSRGWCLRQLAAALPPDDAWRPALGAAAEAQIAASLPHVASGHCTGEHWLATFAMLALDQGAGE</sequence>
<gene>
    <name evidence="1" type="ORF">ACFO0R_18000</name>
</gene>
<organism evidence="1 2">
    <name type="scientific">Chromobacterium aquaticum</name>
    <dbReference type="NCBI Taxonomy" id="467180"/>
    <lineage>
        <taxon>Bacteria</taxon>
        <taxon>Pseudomonadati</taxon>
        <taxon>Pseudomonadota</taxon>
        <taxon>Betaproteobacteria</taxon>
        <taxon>Neisseriales</taxon>
        <taxon>Chromobacteriaceae</taxon>
        <taxon>Chromobacterium</taxon>
    </lineage>
</organism>
<dbReference type="RefSeq" id="WP_231465500.1">
    <property type="nucleotide sequence ID" value="NZ_JAJOHW010000214.1"/>
</dbReference>
<name>A0ABV8ZWD7_9NEIS</name>
<keyword evidence="2" id="KW-1185">Reference proteome</keyword>
<evidence type="ECO:0000313" key="2">
    <source>
        <dbReference type="Proteomes" id="UP001595999"/>
    </source>
</evidence>
<dbReference type="EMBL" id="JBHSEK010000014">
    <property type="protein sequence ID" value="MFC4491507.1"/>
    <property type="molecule type" value="Genomic_DNA"/>
</dbReference>
<dbReference type="Proteomes" id="UP001595999">
    <property type="component" value="Unassembled WGS sequence"/>
</dbReference>
<accession>A0ABV8ZWD7</accession>
<dbReference type="InterPro" id="IPR021365">
    <property type="entry name" value="DUF2891"/>
</dbReference>
<evidence type="ECO:0000313" key="1">
    <source>
        <dbReference type="EMBL" id="MFC4491507.1"/>
    </source>
</evidence>
<reference evidence="2" key="1">
    <citation type="journal article" date="2019" name="Int. J. Syst. Evol. Microbiol.">
        <title>The Global Catalogue of Microorganisms (GCM) 10K type strain sequencing project: providing services to taxonomists for standard genome sequencing and annotation.</title>
        <authorList>
            <consortium name="The Broad Institute Genomics Platform"/>
            <consortium name="The Broad Institute Genome Sequencing Center for Infectious Disease"/>
            <person name="Wu L."/>
            <person name="Ma J."/>
        </authorList>
    </citation>
    <scope>NUCLEOTIDE SEQUENCE [LARGE SCALE GENOMIC DNA]</scope>
    <source>
        <strain evidence="2">CGMCC 4.7608</strain>
    </source>
</reference>
<protein>
    <submittedName>
        <fullName evidence="1">DUF2891 domain-containing protein</fullName>
    </submittedName>
</protein>
<proteinExistence type="predicted"/>
<comment type="caution">
    <text evidence="1">The sequence shown here is derived from an EMBL/GenBank/DDBJ whole genome shotgun (WGS) entry which is preliminary data.</text>
</comment>